<sequence>MYLELLGELIKKSISKKSLAKQIGVTEKTLFNKLNGKTDFTFSEVKKIRDIVAPGESLDKLFEKTEIKNVS</sequence>
<dbReference type="RefSeq" id="WP_317076437.1">
    <property type="nucleotide sequence ID" value="NZ_CAKJVE010000004.1"/>
</dbReference>
<dbReference type="Proteomes" id="UP000789738">
    <property type="component" value="Unassembled WGS sequence"/>
</dbReference>
<reference evidence="2" key="1">
    <citation type="submission" date="2021-10" db="EMBL/GenBank/DDBJ databases">
        <authorList>
            <person name="Mesa V."/>
        </authorList>
    </citation>
    <scope>NUCLEOTIDE SEQUENCE</scope>
    <source>
        <strain evidence="2">CC3_PB</strain>
    </source>
</reference>
<gene>
    <name evidence="2" type="ORF">CNEO_40770</name>
</gene>
<dbReference type="GO" id="GO:0003677">
    <property type="term" value="F:DNA binding"/>
    <property type="evidence" value="ECO:0007669"/>
    <property type="project" value="InterPro"/>
</dbReference>
<dbReference type="Pfam" id="PF13443">
    <property type="entry name" value="HTH_26"/>
    <property type="match status" value="1"/>
</dbReference>
<dbReference type="EMBL" id="CAKJVE010000004">
    <property type="protein sequence ID" value="CAG9703673.1"/>
    <property type="molecule type" value="Genomic_DNA"/>
</dbReference>
<dbReference type="InterPro" id="IPR001387">
    <property type="entry name" value="Cro/C1-type_HTH"/>
</dbReference>
<dbReference type="SUPFAM" id="SSF47413">
    <property type="entry name" value="lambda repressor-like DNA-binding domains"/>
    <property type="match status" value="1"/>
</dbReference>
<dbReference type="InterPro" id="IPR010982">
    <property type="entry name" value="Lambda_DNA-bd_dom_sf"/>
</dbReference>
<evidence type="ECO:0000259" key="1">
    <source>
        <dbReference type="Pfam" id="PF13443"/>
    </source>
</evidence>
<accession>A0AA86JXW5</accession>
<evidence type="ECO:0000313" key="2">
    <source>
        <dbReference type="EMBL" id="CAG9703673.1"/>
    </source>
</evidence>
<feature type="domain" description="HTH cro/C1-type" evidence="1">
    <location>
        <begin position="9"/>
        <end position="48"/>
    </location>
</feature>
<name>A0AA86JXW5_9CLOT</name>
<organism evidence="2 3">
    <name type="scientific">Clostridium neonatale</name>
    <dbReference type="NCBI Taxonomy" id="137838"/>
    <lineage>
        <taxon>Bacteria</taxon>
        <taxon>Bacillati</taxon>
        <taxon>Bacillota</taxon>
        <taxon>Clostridia</taxon>
        <taxon>Eubacteriales</taxon>
        <taxon>Clostridiaceae</taxon>
        <taxon>Clostridium</taxon>
    </lineage>
</organism>
<comment type="caution">
    <text evidence="2">The sequence shown here is derived from an EMBL/GenBank/DDBJ whole genome shotgun (WGS) entry which is preliminary data.</text>
</comment>
<evidence type="ECO:0000313" key="3">
    <source>
        <dbReference type="Proteomes" id="UP000789738"/>
    </source>
</evidence>
<protein>
    <recommendedName>
        <fullName evidence="1">HTH cro/C1-type domain-containing protein</fullName>
    </recommendedName>
</protein>
<proteinExistence type="predicted"/>
<dbReference type="AlphaFoldDB" id="A0AA86JXW5"/>